<dbReference type="STRING" id="686832.A0A0C3CR12"/>
<dbReference type="AlphaFoldDB" id="A0A0C3CR12"/>
<dbReference type="Proteomes" id="UP000053424">
    <property type="component" value="Unassembled WGS sequence"/>
</dbReference>
<dbReference type="PANTHER" id="PTHR40465">
    <property type="entry name" value="CHROMOSOME 1, WHOLE GENOME SHOTGUN SEQUENCE"/>
    <property type="match status" value="1"/>
</dbReference>
<name>A0A0C3CR12_HEBCY</name>
<reference evidence="2 3" key="1">
    <citation type="submission" date="2014-04" db="EMBL/GenBank/DDBJ databases">
        <authorList>
            <consortium name="DOE Joint Genome Institute"/>
            <person name="Kuo A."/>
            <person name="Gay G."/>
            <person name="Dore J."/>
            <person name="Kohler A."/>
            <person name="Nagy L.G."/>
            <person name="Floudas D."/>
            <person name="Copeland A."/>
            <person name="Barry K.W."/>
            <person name="Cichocki N."/>
            <person name="Veneault-Fourrey C."/>
            <person name="LaButti K."/>
            <person name="Lindquist E.A."/>
            <person name="Lipzen A."/>
            <person name="Lundell T."/>
            <person name="Morin E."/>
            <person name="Murat C."/>
            <person name="Sun H."/>
            <person name="Tunlid A."/>
            <person name="Henrissat B."/>
            <person name="Grigoriev I.V."/>
            <person name="Hibbett D.S."/>
            <person name="Martin F."/>
            <person name="Nordberg H.P."/>
            <person name="Cantor M.N."/>
            <person name="Hua S.X."/>
        </authorList>
    </citation>
    <scope>NUCLEOTIDE SEQUENCE [LARGE SCALE GENOMIC DNA]</scope>
    <source>
        <strain evidence="3">h7</strain>
    </source>
</reference>
<gene>
    <name evidence="2" type="ORF">M413DRAFT_311442</name>
</gene>
<protein>
    <submittedName>
        <fullName evidence="2">Uncharacterized protein</fullName>
    </submittedName>
</protein>
<evidence type="ECO:0000256" key="1">
    <source>
        <dbReference type="SAM" id="Phobius"/>
    </source>
</evidence>
<feature type="transmembrane region" description="Helical" evidence="1">
    <location>
        <begin position="131"/>
        <end position="158"/>
    </location>
</feature>
<dbReference type="EMBL" id="KN831771">
    <property type="protein sequence ID" value="KIM46326.1"/>
    <property type="molecule type" value="Genomic_DNA"/>
</dbReference>
<organism evidence="2 3">
    <name type="scientific">Hebeloma cylindrosporum</name>
    <dbReference type="NCBI Taxonomy" id="76867"/>
    <lineage>
        <taxon>Eukaryota</taxon>
        <taxon>Fungi</taxon>
        <taxon>Dikarya</taxon>
        <taxon>Basidiomycota</taxon>
        <taxon>Agaricomycotina</taxon>
        <taxon>Agaricomycetes</taxon>
        <taxon>Agaricomycetidae</taxon>
        <taxon>Agaricales</taxon>
        <taxon>Agaricineae</taxon>
        <taxon>Hymenogastraceae</taxon>
        <taxon>Hebeloma</taxon>
    </lineage>
</organism>
<keyword evidence="1" id="KW-0472">Membrane</keyword>
<accession>A0A0C3CR12</accession>
<keyword evidence="1" id="KW-1133">Transmembrane helix</keyword>
<dbReference type="HOGENOM" id="CLU_1428158_0_0_1"/>
<keyword evidence="3" id="KW-1185">Reference proteome</keyword>
<evidence type="ECO:0000313" key="2">
    <source>
        <dbReference type="EMBL" id="KIM46326.1"/>
    </source>
</evidence>
<dbReference type="OrthoDB" id="3251949at2759"/>
<proteinExistence type="predicted"/>
<dbReference type="PANTHER" id="PTHR40465:SF1">
    <property type="entry name" value="DUF6534 DOMAIN-CONTAINING PROTEIN"/>
    <property type="match status" value="1"/>
</dbReference>
<sequence>MYMRSTVFHLDISLNTTLPGKPYEDLPGPILLDGLLQSFLLGTIVNQAFKYLMDYRDDSWKKRAFVIGVIGLSILQTILEDYKVWRALILHRQWSTSRIEWSDLFLNGCICWLCEGFYIRRGWKMMGGNNLVLALLSTLSIVIMAANLYLAIAMGIAFHSLEATNDVGQSFGHDYRPNFRHTKFWKDPHS</sequence>
<reference evidence="3" key="2">
    <citation type="submission" date="2015-01" db="EMBL/GenBank/DDBJ databases">
        <title>Evolutionary Origins and Diversification of the Mycorrhizal Mutualists.</title>
        <authorList>
            <consortium name="DOE Joint Genome Institute"/>
            <consortium name="Mycorrhizal Genomics Consortium"/>
            <person name="Kohler A."/>
            <person name="Kuo A."/>
            <person name="Nagy L.G."/>
            <person name="Floudas D."/>
            <person name="Copeland A."/>
            <person name="Barry K.W."/>
            <person name="Cichocki N."/>
            <person name="Veneault-Fourrey C."/>
            <person name="LaButti K."/>
            <person name="Lindquist E.A."/>
            <person name="Lipzen A."/>
            <person name="Lundell T."/>
            <person name="Morin E."/>
            <person name="Murat C."/>
            <person name="Riley R."/>
            <person name="Ohm R."/>
            <person name="Sun H."/>
            <person name="Tunlid A."/>
            <person name="Henrissat B."/>
            <person name="Grigoriev I.V."/>
            <person name="Hibbett D.S."/>
            <person name="Martin F."/>
        </authorList>
    </citation>
    <scope>NUCLEOTIDE SEQUENCE [LARGE SCALE GENOMIC DNA]</scope>
    <source>
        <strain evidence="3">h7</strain>
    </source>
</reference>
<evidence type="ECO:0000313" key="3">
    <source>
        <dbReference type="Proteomes" id="UP000053424"/>
    </source>
</evidence>
<keyword evidence="1" id="KW-0812">Transmembrane</keyword>